<keyword evidence="1" id="KW-1133">Transmembrane helix</keyword>
<dbReference type="EMBL" id="CM017323">
    <property type="protein sequence ID" value="KAE8023688.1"/>
    <property type="molecule type" value="Genomic_DNA"/>
</dbReference>
<keyword evidence="1" id="KW-0472">Membrane</keyword>
<accession>A0A5N6R2J2</accession>
<evidence type="ECO:0000256" key="1">
    <source>
        <dbReference type="SAM" id="Phobius"/>
    </source>
</evidence>
<proteinExistence type="predicted"/>
<dbReference type="NCBIfam" id="TIGR01640">
    <property type="entry name" value="F_box_assoc_1"/>
    <property type="match status" value="1"/>
</dbReference>
<dbReference type="Pfam" id="PF08268">
    <property type="entry name" value="FBA_3"/>
    <property type="match status" value="1"/>
</dbReference>
<reference evidence="3 4" key="1">
    <citation type="submission" date="2019-06" db="EMBL/GenBank/DDBJ databases">
        <title>A chromosomal-level reference genome of Carpinus fangiana (Coryloideae, Betulaceae).</title>
        <authorList>
            <person name="Yang X."/>
            <person name="Wang Z."/>
            <person name="Zhang L."/>
            <person name="Hao G."/>
            <person name="Liu J."/>
            <person name="Yang Y."/>
        </authorList>
    </citation>
    <scope>NUCLEOTIDE SEQUENCE [LARGE SCALE GENOMIC DNA]</scope>
    <source>
        <strain evidence="3">Cfa_2016G</strain>
        <tissue evidence="3">Leaf</tissue>
    </source>
</reference>
<organism evidence="3 4">
    <name type="scientific">Carpinus fangiana</name>
    <dbReference type="NCBI Taxonomy" id="176857"/>
    <lineage>
        <taxon>Eukaryota</taxon>
        <taxon>Viridiplantae</taxon>
        <taxon>Streptophyta</taxon>
        <taxon>Embryophyta</taxon>
        <taxon>Tracheophyta</taxon>
        <taxon>Spermatophyta</taxon>
        <taxon>Magnoliopsida</taxon>
        <taxon>eudicotyledons</taxon>
        <taxon>Gunneridae</taxon>
        <taxon>Pentapetalae</taxon>
        <taxon>rosids</taxon>
        <taxon>fabids</taxon>
        <taxon>Fagales</taxon>
        <taxon>Betulaceae</taxon>
        <taxon>Carpinus</taxon>
    </lineage>
</organism>
<feature type="transmembrane region" description="Helical" evidence="1">
    <location>
        <begin position="16"/>
        <end position="37"/>
    </location>
</feature>
<feature type="domain" description="F-box associated beta-propeller type 3" evidence="2">
    <location>
        <begin position="41"/>
        <end position="255"/>
    </location>
</feature>
<keyword evidence="1" id="KW-0812">Transmembrane</keyword>
<name>A0A5N6R2J2_9ROSI</name>
<dbReference type="AlphaFoldDB" id="A0A5N6R2J2"/>
<dbReference type="InterPro" id="IPR013187">
    <property type="entry name" value="F-box-assoc_dom_typ3"/>
</dbReference>
<dbReference type="PANTHER" id="PTHR31111:SF136">
    <property type="entry name" value="F-BOX ASSOCIATED DOMAIN-CONTAINING PROTEIN"/>
    <property type="match status" value="1"/>
</dbReference>
<dbReference type="OrthoDB" id="1499688at2759"/>
<evidence type="ECO:0000313" key="3">
    <source>
        <dbReference type="EMBL" id="KAE8023688.1"/>
    </source>
</evidence>
<keyword evidence="4" id="KW-1185">Reference proteome</keyword>
<protein>
    <recommendedName>
        <fullName evidence="2">F-box associated beta-propeller type 3 domain-containing protein</fullName>
    </recommendedName>
</protein>
<evidence type="ECO:0000313" key="4">
    <source>
        <dbReference type="Proteomes" id="UP000327013"/>
    </source>
</evidence>
<dbReference type="InterPro" id="IPR017451">
    <property type="entry name" value="F-box-assoc_interact_dom"/>
</dbReference>
<gene>
    <name evidence="3" type="ORF">FH972_009360</name>
</gene>
<dbReference type="Proteomes" id="UP000327013">
    <property type="component" value="Chromosome 3"/>
</dbReference>
<dbReference type="PANTHER" id="PTHR31111">
    <property type="entry name" value="BNAA05G37150D PROTEIN-RELATED"/>
    <property type="match status" value="1"/>
</dbReference>
<sequence>MKKSTCIILTPERTPVFPMFPTLAILFPTIATLFPAFTNLNPLSNDQKVLLVQRERGVWHSQSPMKRLFWVFARSSGSWRRIHPFLPEQNFRFPTDLKKVVFAGGSIYFNYESDQFGDPFEKYILAFDMAEEQFRKIPCPDPFFPAKLIECGGFLGLIQDFELELGSADLQDDKLQIWILEDCDNQKWVHKKIHFPFDWMRYKDVLAFNYNTGDMFLCSRMPPRFGSRLQERECLLCYNTKTGYFRGGELTGFPHWYYTQEDIFNARNWAEFIKLKSVEDSNRWGYGYHGIYVAGVTFDDEMERQKSFEQVKQR</sequence>
<evidence type="ECO:0000259" key="2">
    <source>
        <dbReference type="Pfam" id="PF08268"/>
    </source>
</evidence>